<organism evidence="4 5">
    <name type="scientific">Clostridium porci</name>
    <dbReference type="NCBI Taxonomy" id="2605778"/>
    <lineage>
        <taxon>Bacteria</taxon>
        <taxon>Bacillati</taxon>
        <taxon>Bacillota</taxon>
        <taxon>Clostridia</taxon>
        <taxon>Eubacteriales</taxon>
        <taxon>Clostridiaceae</taxon>
        <taxon>Clostridium</taxon>
    </lineage>
</organism>
<keyword evidence="2" id="KW-0378">Hydrolase</keyword>
<evidence type="ECO:0000259" key="3">
    <source>
        <dbReference type="Pfam" id="PF00884"/>
    </source>
</evidence>
<name>A0A7X2TB24_9CLOT</name>
<evidence type="ECO:0000313" key="5">
    <source>
        <dbReference type="Proteomes" id="UP000429958"/>
    </source>
</evidence>
<dbReference type="InterPro" id="IPR017850">
    <property type="entry name" value="Alkaline_phosphatase_core_sf"/>
</dbReference>
<dbReference type="GO" id="GO:0046872">
    <property type="term" value="F:metal ion binding"/>
    <property type="evidence" value="ECO:0007669"/>
    <property type="project" value="UniProtKB-KW"/>
</dbReference>
<dbReference type="InterPro" id="IPR000917">
    <property type="entry name" value="Sulfatase_N"/>
</dbReference>
<comment type="caution">
    <text evidence="4">The sequence shown here is derived from an EMBL/GenBank/DDBJ whole genome shotgun (WGS) entry which is preliminary data.</text>
</comment>
<evidence type="ECO:0000256" key="1">
    <source>
        <dbReference type="ARBA" id="ARBA00022723"/>
    </source>
</evidence>
<protein>
    <submittedName>
        <fullName evidence="4">Sulfatase</fullName>
    </submittedName>
</protein>
<sequence>MHNVSLLLDEKGGVSVKNVLYIHTHDSGRILSPYGYKVPTPNMEEFAKESVLFRNAYCAGPTCSPSRAAMLSGTYPHQSGMLGLAQRGFSMDYTKHLVQYLNQKGYSTVLCGIQHEAGWYMDRGEGAARIGYQQELTRDSTEFRQEDLVDWDKENAIEVCKWLRRYDGENPFFLSYGMYATHRRFPDRLDGETEQEYSVPPYPMQDSPETRKDFAGYMMSVRSADDCFGQVMRCLKQQGLWDNTIVLFTTDHGLANPFAKCTLYDSGIGVCLMLHVPGMKKRVVDGLVSHVDVFPTLCSLLGLEQPDYLEGVSLVPLMDGTKAQVREDIFAEMNFHTSYEPARCIRTERYKYIRYYDDSYLKINRSNIDESLSKEYLAERGLSQRLKDREGLYDLAYDPGERENLAGRPEYQAILEDMKRRLLRYQTKTRDPLLEGEILISPCWKVNKKECETASSKCPEDYESLGT</sequence>
<dbReference type="AlphaFoldDB" id="A0A7X2TB24"/>
<reference evidence="4 5" key="1">
    <citation type="submission" date="2019-08" db="EMBL/GenBank/DDBJ databases">
        <title>In-depth cultivation of the pig gut microbiome towards novel bacterial diversity and tailored functional studies.</title>
        <authorList>
            <person name="Wylensek D."/>
            <person name="Hitch T.C.A."/>
            <person name="Clavel T."/>
        </authorList>
    </citation>
    <scope>NUCLEOTIDE SEQUENCE [LARGE SCALE GENOMIC DNA]</scope>
    <source>
        <strain evidence="4 5">WCA-389-WT-23D1</strain>
    </source>
</reference>
<dbReference type="GO" id="GO:0005737">
    <property type="term" value="C:cytoplasm"/>
    <property type="evidence" value="ECO:0007669"/>
    <property type="project" value="TreeGrafter"/>
</dbReference>
<dbReference type="CDD" id="cd16027">
    <property type="entry name" value="SGSH"/>
    <property type="match status" value="1"/>
</dbReference>
<evidence type="ECO:0000313" key="4">
    <source>
        <dbReference type="EMBL" id="MSS35362.1"/>
    </source>
</evidence>
<dbReference type="PANTHER" id="PTHR45953">
    <property type="entry name" value="IDURONATE 2-SULFATASE"/>
    <property type="match status" value="1"/>
</dbReference>
<dbReference type="Pfam" id="PF00884">
    <property type="entry name" value="Sulfatase"/>
    <property type="match status" value="1"/>
</dbReference>
<dbReference type="SUPFAM" id="SSF53649">
    <property type="entry name" value="Alkaline phosphatase-like"/>
    <property type="match status" value="1"/>
</dbReference>
<gene>
    <name evidence="4" type="ORF">FYJ39_01865</name>
</gene>
<evidence type="ECO:0000256" key="2">
    <source>
        <dbReference type="ARBA" id="ARBA00022801"/>
    </source>
</evidence>
<dbReference type="Gene3D" id="3.40.720.10">
    <property type="entry name" value="Alkaline Phosphatase, subunit A"/>
    <property type="match status" value="1"/>
</dbReference>
<feature type="domain" description="Sulfatase N-terminal" evidence="3">
    <location>
        <begin position="17"/>
        <end position="302"/>
    </location>
</feature>
<dbReference type="EMBL" id="VUMD01000001">
    <property type="protein sequence ID" value="MSS35362.1"/>
    <property type="molecule type" value="Genomic_DNA"/>
</dbReference>
<dbReference type="PANTHER" id="PTHR45953:SF1">
    <property type="entry name" value="IDURONATE 2-SULFATASE"/>
    <property type="match status" value="1"/>
</dbReference>
<accession>A0A7X2TB24</accession>
<dbReference type="Proteomes" id="UP000429958">
    <property type="component" value="Unassembled WGS sequence"/>
</dbReference>
<keyword evidence="1" id="KW-0479">Metal-binding</keyword>
<keyword evidence="5" id="KW-1185">Reference proteome</keyword>
<proteinExistence type="predicted"/>
<dbReference type="GO" id="GO:0008484">
    <property type="term" value="F:sulfuric ester hydrolase activity"/>
    <property type="evidence" value="ECO:0007669"/>
    <property type="project" value="TreeGrafter"/>
</dbReference>